<accession>A0A317UTD9</accession>
<dbReference type="Proteomes" id="UP000246171">
    <property type="component" value="Unassembled WGS sequence"/>
</dbReference>
<protein>
    <submittedName>
        <fullName evidence="2">Uncharacterized protein</fullName>
    </submittedName>
</protein>
<dbReference type="EMBL" id="MSFU01000030">
    <property type="protein sequence ID" value="PWY64566.1"/>
    <property type="molecule type" value="Genomic_DNA"/>
</dbReference>
<feature type="transmembrane region" description="Helical" evidence="1">
    <location>
        <begin position="35"/>
        <end position="52"/>
    </location>
</feature>
<keyword evidence="1" id="KW-1133">Transmembrane helix</keyword>
<evidence type="ECO:0000313" key="3">
    <source>
        <dbReference type="Proteomes" id="UP000246171"/>
    </source>
</evidence>
<dbReference type="AlphaFoldDB" id="A0A317UTD9"/>
<keyword evidence="1" id="KW-0812">Transmembrane</keyword>
<proteinExistence type="predicted"/>
<evidence type="ECO:0000313" key="2">
    <source>
        <dbReference type="EMBL" id="PWY64566.1"/>
    </source>
</evidence>
<keyword evidence="1" id="KW-0472">Membrane</keyword>
<organism evidence="2 3">
    <name type="scientific">Aspergillus eucalypticola (strain CBS 122712 / IBT 29274)</name>
    <dbReference type="NCBI Taxonomy" id="1448314"/>
    <lineage>
        <taxon>Eukaryota</taxon>
        <taxon>Fungi</taxon>
        <taxon>Dikarya</taxon>
        <taxon>Ascomycota</taxon>
        <taxon>Pezizomycotina</taxon>
        <taxon>Eurotiomycetes</taxon>
        <taxon>Eurotiomycetidae</taxon>
        <taxon>Eurotiales</taxon>
        <taxon>Aspergillaceae</taxon>
        <taxon>Aspergillus</taxon>
        <taxon>Aspergillus subgen. Circumdati</taxon>
    </lineage>
</organism>
<dbReference type="RefSeq" id="XP_025383967.1">
    <property type="nucleotide sequence ID" value="XM_025532078.1"/>
</dbReference>
<comment type="caution">
    <text evidence="2">The sequence shown here is derived from an EMBL/GenBank/DDBJ whole genome shotgun (WGS) entry which is preliminary data.</text>
</comment>
<name>A0A317UTD9_ASPEC</name>
<evidence type="ECO:0000256" key="1">
    <source>
        <dbReference type="SAM" id="Phobius"/>
    </source>
</evidence>
<reference evidence="2" key="1">
    <citation type="submission" date="2016-12" db="EMBL/GenBank/DDBJ databases">
        <title>The genomes of Aspergillus section Nigri reveals drivers in fungal speciation.</title>
        <authorList>
            <consortium name="DOE Joint Genome Institute"/>
            <person name="Vesth T.C."/>
            <person name="Nybo J."/>
            <person name="Theobald S."/>
            <person name="Brandl J."/>
            <person name="Frisvad J.C."/>
            <person name="Nielsen K.F."/>
            <person name="Lyhne E.K."/>
            <person name="Kogle M.E."/>
            <person name="Kuo A."/>
            <person name="Riley R."/>
            <person name="Clum A."/>
            <person name="Nolan M."/>
            <person name="Lipzen A."/>
            <person name="Salamov A."/>
            <person name="Henrissat B."/>
            <person name="Wiebenga A."/>
            <person name="De vries R.P."/>
            <person name="Grigoriev I.V."/>
            <person name="Mortensen U.H."/>
            <person name="Andersen M.R."/>
            <person name="Baker S.E."/>
        </authorList>
    </citation>
    <scope>NUCLEOTIDE SEQUENCE</scope>
    <source>
        <strain evidence="2">CBS 122712</strain>
    </source>
</reference>
<gene>
    <name evidence="2" type="ORF">BO83DRAFT_381804</name>
</gene>
<sequence>MPHPHTDTDLSLASHTDTAHITLRKESGADDQSQGIFFFPFFFLFSPIRWSFWKVTDRRSYSSLIR</sequence>
<keyword evidence="3" id="KW-1185">Reference proteome</keyword>
<dbReference type="VEuPathDB" id="FungiDB:BO83DRAFT_381804"/>
<dbReference type="GeneID" id="37054040"/>